<organism evidence="1 2">
    <name type="scientific">Kingdonia uniflora</name>
    <dbReference type="NCBI Taxonomy" id="39325"/>
    <lineage>
        <taxon>Eukaryota</taxon>
        <taxon>Viridiplantae</taxon>
        <taxon>Streptophyta</taxon>
        <taxon>Embryophyta</taxon>
        <taxon>Tracheophyta</taxon>
        <taxon>Spermatophyta</taxon>
        <taxon>Magnoliopsida</taxon>
        <taxon>Ranunculales</taxon>
        <taxon>Circaeasteraceae</taxon>
        <taxon>Kingdonia</taxon>
    </lineage>
</organism>
<protein>
    <submittedName>
        <fullName evidence="1">Uncharacterized protein</fullName>
    </submittedName>
</protein>
<dbReference type="AlphaFoldDB" id="A0A7J7L8T0"/>
<gene>
    <name evidence="1" type="ORF">GIB67_010690</name>
</gene>
<accession>A0A7J7L8T0</accession>
<evidence type="ECO:0000313" key="2">
    <source>
        <dbReference type="Proteomes" id="UP000541444"/>
    </source>
</evidence>
<keyword evidence="2" id="KW-1185">Reference proteome</keyword>
<proteinExistence type="predicted"/>
<sequence length="124" mass="14468">MIDGVVYPDFKSACSSLGMLENDNESIEAIEKVSHYSSGRMLRHMSATILLLCKVKDPEEIWEKNWKYLSDDYLKRIKRITGYDSLTMADIQLKNLAFADIEHTMNHTNRSLKDYFKKLFPELN</sequence>
<comment type="caution">
    <text evidence="1">The sequence shown here is derived from an EMBL/GenBank/DDBJ whole genome shotgun (WGS) entry which is preliminary data.</text>
</comment>
<dbReference type="OrthoDB" id="1735618at2759"/>
<evidence type="ECO:0000313" key="1">
    <source>
        <dbReference type="EMBL" id="KAF6138964.1"/>
    </source>
</evidence>
<dbReference type="EMBL" id="JACGCM010002535">
    <property type="protein sequence ID" value="KAF6138964.1"/>
    <property type="molecule type" value="Genomic_DNA"/>
</dbReference>
<dbReference type="Proteomes" id="UP000541444">
    <property type="component" value="Unassembled WGS sequence"/>
</dbReference>
<name>A0A7J7L8T0_9MAGN</name>
<reference evidence="1 2" key="1">
    <citation type="journal article" date="2020" name="IScience">
        <title>Genome Sequencing of the Endangered Kingdonia uniflora (Circaeasteraceae, Ranunculales) Reveals Potential Mechanisms of Evolutionary Specialization.</title>
        <authorList>
            <person name="Sun Y."/>
            <person name="Deng T."/>
            <person name="Zhang A."/>
            <person name="Moore M.J."/>
            <person name="Landis J.B."/>
            <person name="Lin N."/>
            <person name="Zhang H."/>
            <person name="Zhang X."/>
            <person name="Huang J."/>
            <person name="Zhang X."/>
            <person name="Sun H."/>
            <person name="Wang H."/>
        </authorList>
    </citation>
    <scope>NUCLEOTIDE SEQUENCE [LARGE SCALE GENOMIC DNA]</scope>
    <source>
        <strain evidence="1">TB1705</strain>
        <tissue evidence="1">Leaf</tissue>
    </source>
</reference>